<dbReference type="PANTHER" id="PTHR33692:SF1">
    <property type="entry name" value="RIBOSOME MATURATION FACTOR RIMM"/>
    <property type="match status" value="1"/>
</dbReference>
<evidence type="ECO:0000259" key="6">
    <source>
        <dbReference type="Pfam" id="PF01782"/>
    </source>
</evidence>
<dbReference type="PANTHER" id="PTHR33692">
    <property type="entry name" value="RIBOSOME MATURATION FACTOR RIMM"/>
    <property type="match status" value="1"/>
</dbReference>
<sequence length="164" mass="18826">MDKRIKVGKITSTHGVRGEVKVYPLTDFPARFKKGNKVFLGEDQLTIERSRPQKNLYILKFEGFDNINDILKFKDKYLEINKEQLTPLEEGEYYIFDIMDCEVYDDSDNFLGIVTSVFSTGSNDVYVVKGENKEYLIPAIESVISSVDIDKKKIIITPIEGLLE</sequence>
<dbReference type="InterPro" id="IPR011961">
    <property type="entry name" value="RimM"/>
</dbReference>
<proteinExistence type="inferred from homology"/>
<organism evidence="8 9">
    <name type="scientific">Anaerobranca gottschalkii DSM 13577</name>
    <dbReference type="NCBI Taxonomy" id="1120990"/>
    <lineage>
        <taxon>Bacteria</taxon>
        <taxon>Bacillati</taxon>
        <taxon>Bacillota</taxon>
        <taxon>Clostridia</taxon>
        <taxon>Eubacteriales</taxon>
        <taxon>Proteinivoracaceae</taxon>
        <taxon>Anaerobranca</taxon>
    </lineage>
</organism>
<evidence type="ECO:0000256" key="1">
    <source>
        <dbReference type="ARBA" id="ARBA00022490"/>
    </source>
</evidence>
<dbReference type="SUPFAM" id="SSF50346">
    <property type="entry name" value="PRC-barrel domain"/>
    <property type="match status" value="1"/>
</dbReference>
<dbReference type="GO" id="GO:0043022">
    <property type="term" value="F:ribosome binding"/>
    <property type="evidence" value="ECO:0007669"/>
    <property type="project" value="InterPro"/>
</dbReference>
<dbReference type="GO" id="GO:0006364">
    <property type="term" value="P:rRNA processing"/>
    <property type="evidence" value="ECO:0007669"/>
    <property type="project" value="UniProtKB-UniRule"/>
</dbReference>
<comment type="similarity">
    <text evidence="5">Belongs to the RimM family.</text>
</comment>
<dbReference type="InterPro" id="IPR002676">
    <property type="entry name" value="RimM_N"/>
</dbReference>
<keyword evidence="9" id="KW-1185">Reference proteome</keyword>
<comment type="domain">
    <text evidence="5">The PRC barrel domain binds ribosomal protein uS19.</text>
</comment>
<feature type="domain" description="RimM N-terminal" evidence="6">
    <location>
        <begin position="7"/>
        <end position="84"/>
    </location>
</feature>
<evidence type="ECO:0000256" key="5">
    <source>
        <dbReference type="HAMAP-Rule" id="MF_00014"/>
    </source>
</evidence>
<dbReference type="GO" id="GO:0005737">
    <property type="term" value="C:cytoplasm"/>
    <property type="evidence" value="ECO:0007669"/>
    <property type="project" value="UniProtKB-SubCell"/>
</dbReference>
<evidence type="ECO:0000313" key="9">
    <source>
        <dbReference type="Proteomes" id="UP000243819"/>
    </source>
</evidence>
<dbReference type="STRING" id="1120990.SAMN03080614_103912"/>
<name>A0A1I0BHS1_9FIRM</name>
<evidence type="ECO:0000256" key="2">
    <source>
        <dbReference type="ARBA" id="ARBA00022517"/>
    </source>
</evidence>
<dbReference type="Gene3D" id="2.30.30.240">
    <property type="entry name" value="PRC-barrel domain"/>
    <property type="match status" value="1"/>
</dbReference>
<protein>
    <recommendedName>
        <fullName evidence="5">Ribosome maturation factor RimM</fullName>
    </recommendedName>
</protein>
<dbReference type="InterPro" id="IPR009000">
    <property type="entry name" value="Transl_B-barrel_sf"/>
</dbReference>
<reference evidence="9" key="1">
    <citation type="submission" date="2016-10" db="EMBL/GenBank/DDBJ databases">
        <authorList>
            <person name="Varghese N."/>
            <person name="Submissions S."/>
        </authorList>
    </citation>
    <scope>NUCLEOTIDE SEQUENCE [LARGE SCALE GENOMIC DNA]</scope>
    <source>
        <strain evidence="9">DSM 13577</strain>
    </source>
</reference>
<dbReference type="OrthoDB" id="9810331at2"/>
<comment type="function">
    <text evidence="5">An accessory protein needed during the final step in the assembly of 30S ribosomal subunit, possibly for assembly of the head region. Essential for efficient processing of 16S rRNA. May be needed both before and after RbfA during the maturation of 16S rRNA. It has affinity for free ribosomal 30S subunits but not for 70S ribosomes.</text>
</comment>
<dbReference type="Pfam" id="PF24986">
    <property type="entry name" value="PRC_RimM"/>
    <property type="match status" value="1"/>
</dbReference>
<comment type="subcellular location">
    <subcellularLocation>
        <location evidence="5">Cytoplasm</location>
    </subcellularLocation>
</comment>
<keyword evidence="4 5" id="KW-0143">Chaperone</keyword>
<evidence type="ECO:0000256" key="3">
    <source>
        <dbReference type="ARBA" id="ARBA00022552"/>
    </source>
</evidence>
<dbReference type="GO" id="GO:0042274">
    <property type="term" value="P:ribosomal small subunit biogenesis"/>
    <property type="evidence" value="ECO:0007669"/>
    <property type="project" value="UniProtKB-UniRule"/>
</dbReference>
<dbReference type="InterPro" id="IPR011033">
    <property type="entry name" value="PRC_barrel-like_sf"/>
</dbReference>
<dbReference type="InterPro" id="IPR036976">
    <property type="entry name" value="RimM_N_sf"/>
</dbReference>
<evidence type="ECO:0000256" key="4">
    <source>
        <dbReference type="ARBA" id="ARBA00023186"/>
    </source>
</evidence>
<dbReference type="EMBL" id="FOIF01000039">
    <property type="protein sequence ID" value="SET05772.1"/>
    <property type="molecule type" value="Genomic_DNA"/>
</dbReference>
<dbReference type="HAMAP" id="MF_00014">
    <property type="entry name" value="Ribosome_mat_RimM"/>
    <property type="match status" value="1"/>
</dbReference>
<dbReference type="Gene3D" id="2.40.30.60">
    <property type="entry name" value="RimM"/>
    <property type="match status" value="1"/>
</dbReference>
<evidence type="ECO:0000313" key="8">
    <source>
        <dbReference type="EMBL" id="SET05772.1"/>
    </source>
</evidence>
<dbReference type="GO" id="GO:0005840">
    <property type="term" value="C:ribosome"/>
    <property type="evidence" value="ECO:0007669"/>
    <property type="project" value="InterPro"/>
</dbReference>
<evidence type="ECO:0000259" key="7">
    <source>
        <dbReference type="Pfam" id="PF24986"/>
    </source>
</evidence>
<dbReference type="RefSeq" id="WP_091351127.1">
    <property type="nucleotide sequence ID" value="NZ_FOIF01000039.1"/>
</dbReference>
<dbReference type="Proteomes" id="UP000243819">
    <property type="component" value="Unassembled WGS sequence"/>
</dbReference>
<keyword evidence="2 5" id="KW-0690">Ribosome biogenesis</keyword>
<dbReference type="SUPFAM" id="SSF50447">
    <property type="entry name" value="Translation proteins"/>
    <property type="match status" value="1"/>
</dbReference>
<keyword evidence="1 5" id="KW-0963">Cytoplasm</keyword>
<comment type="subunit">
    <text evidence="5">Binds ribosomal protein uS19.</text>
</comment>
<accession>A0A1I0BHS1</accession>
<dbReference type="NCBIfam" id="TIGR02273">
    <property type="entry name" value="16S_RimM"/>
    <property type="match status" value="1"/>
</dbReference>
<keyword evidence="3 5" id="KW-0698">rRNA processing</keyword>
<dbReference type="AlphaFoldDB" id="A0A1I0BHS1"/>
<gene>
    <name evidence="5" type="primary">rimM</name>
    <name evidence="8" type="ORF">SAMN03080614_103912</name>
</gene>
<dbReference type="Pfam" id="PF01782">
    <property type="entry name" value="RimM"/>
    <property type="match status" value="1"/>
</dbReference>
<dbReference type="InterPro" id="IPR056792">
    <property type="entry name" value="PRC_RimM"/>
</dbReference>
<feature type="domain" description="Ribosome maturation factor RimM PRC barrel" evidence="7">
    <location>
        <begin position="96"/>
        <end position="162"/>
    </location>
</feature>